<dbReference type="EMBL" id="VFPO01000001">
    <property type="protein sequence ID" value="TQM66570.1"/>
    <property type="molecule type" value="Genomic_DNA"/>
</dbReference>
<evidence type="ECO:0000256" key="1">
    <source>
        <dbReference type="ARBA" id="ARBA00006525"/>
    </source>
</evidence>
<evidence type="ECO:0000313" key="3">
    <source>
        <dbReference type="EMBL" id="TQM66570.1"/>
    </source>
</evidence>
<dbReference type="Proteomes" id="UP000316706">
    <property type="component" value="Unassembled WGS sequence"/>
</dbReference>
<dbReference type="Pfam" id="PF02481">
    <property type="entry name" value="DNA_processg_A"/>
    <property type="match status" value="1"/>
</dbReference>
<dbReference type="AlphaFoldDB" id="A0A543I7T5"/>
<dbReference type="GO" id="GO:0009294">
    <property type="term" value="P:DNA-mediated transformation"/>
    <property type="evidence" value="ECO:0007669"/>
    <property type="project" value="InterPro"/>
</dbReference>
<protein>
    <submittedName>
        <fullName evidence="3">DNA processing protein</fullName>
    </submittedName>
</protein>
<dbReference type="PANTHER" id="PTHR43022">
    <property type="entry name" value="PROTEIN SMF"/>
    <property type="match status" value="1"/>
</dbReference>
<dbReference type="InterPro" id="IPR003488">
    <property type="entry name" value="DprA"/>
</dbReference>
<comment type="similarity">
    <text evidence="1">Belongs to the DprA/Smf family.</text>
</comment>
<dbReference type="PANTHER" id="PTHR43022:SF1">
    <property type="entry name" value="PROTEIN SMF"/>
    <property type="match status" value="1"/>
</dbReference>
<evidence type="ECO:0000313" key="4">
    <source>
        <dbReference type="Proteomes" id="UP000316706"/>
    </source>
</evidence>
<dbReference type="SUPFAM" id="SSF102405">
    <property type="entry name" value="MCP/YpsA-like"/>
    <property type="match status" value="1"/>
</dbReference>
<organism evidence="3 4">
    <name type="scientific">Actinomadura hallensis</name>
    <dbReference type="NCBI Taxonomy" id="337895"/>
    <lineage>
        <taxon>Bacteria</taxon>
        <taxon>Bacillati</taxon>
        <taxon>Actinomycetota</taxon>
        <taxon>Actinomycetes</taxon>
        <taxon>Streptosporangiales</taxon>
        <taxon>Thermomonosporaceae</taxon>
        <taxon>Actinomadura</taxon>
    </lineage>
</organism>
<comment type="caution">
    <text evidence="3">The sequence shown here is derived from an EMBL/GenBank/DDBJ whole genome shotgun (WGS) entry which is preliminary data.</text>
</comment>
<dbReference type="Gene3D" id="3.40.50.450">
    <property type="match status" value="1"/>
</dbReference>
<sequence length="313" mass="33366">MSRSPSYAGSVETASPEERAALVALLQTRPRGMRWGEITAQVVEAGSALDVWHRLVPPALVPPPGEADPLEAASQDIQSWTDQGHTVITILDGRYPERLRAVHQAPPVLFARGSLIPGDKAVSVVGSRAASARGLEIAARVATELVARDITVVAGLAVGIDTAAHRAALDAGGRTAAFIATGINKVYPAANRDLHREISDHGLLFSQFWPDAPPQKHNFLMRNATMSGYGMATVVVEAGEHSGARAQARMAVEHGRPVILTDLVVRKNAWAQALVDRPGIHVAGSLQQVLDVVDGLLSEESRIEDDLRRLVSA</sequence>
<name>A0A543I7T5_9ACTN</name>
<evidence type="ECO:0000259" key="2">
    <source>
        <dbReference type="Pfam" id="PF02481"/>
    </source>
</evidence>
<gene>
    <name evidence="3" type="ORF">FHX41_0148</name>
</gene>
<feature type="domain" description="Smf/DprA SLOG" evidence="2">
    <location>
        <begin position="87"/>
        <end position="266"/>
    </location>
</feature>
<accession>A0A543I7T5</accession>
<dbReference type="InterPro" id="IPR057666">
    <property type="entry name" value="DrpA_SLOG"/>
</dbReference>
<reference evidence="3 4" key="1">
    <citation type="submission" date="2019-06" db="EMBL/GenBank/DDBJ databases">
        <title>Sequencing the genomes of 1000 actinobacteria strains.</title>
        <authorList>
            <person name="Klenk H.-P."/>
        </authorList>
    </citation>
    <scope>NUCLEOTIDE SEQUENCE [LARGE SCALE GENOMIC DNA]</scope>
    <source>
        <strain evidence="3 4">DSM 45043</strain>
    </source>
</reference>
<keyword evidence="4" id="KW-1185">Reference proteome</keyword>
<proteinExistence type="inferred from homology"/>